<sequence length="404" mass="44173">MHRLYLHVGMMKTGTTYLQNVWRANHEELADQGVYYPVAPGSPAQRFAVWDFLGRQPRGADDGRTAGQWAALTAAVSERADRTVLLSEESLASVSVRRARRAVAAFPDHEVHVVVTARDLGRVLSSAWQEDVKSGAAYTWPEFIAAVRDPDALTRDPARGFWLRHDLPAVVETWAEAAGADRVHVVTVPPEGSEPGLLLARMGGLVGFDPARLTAPVARGNTSIGTSGTEVVRRLNERLGGRLNQRQYDWVVKNTVEQDPPSTTAADRMVLPAEHLAWATEQAERMVGRLERGGYDVVGGLDELRPQAPQGGRLPDEVSDEELLDSALHVLTVLAERHAKLWWRNRRSDQPGTAAGSVAVRASSGLRGAAYRVRRKGADLSDRNRVAAAAMAIYLRTRGRGAAR</sequence>
<dbReference type="Proteomes" id="UP000754710">
    <property type="component" value="Unassembled WGS sequence"/>
</dbReference>
<dbReference type="RefSeq" id="WP_221023345.1">
    <property type="nucleotide sequence ID" value="NZ_JAIEZQ010000001.1"/>
</dbReference>
<dbReference type="Gene3D" id="3.40.50.300">
    <property type="entry name" value="P-loop containing nucleotide triphosphate hydrolases"/>
    <property type="match status" value="1"/>
</dbReference>
<evidence type="ECO:0008006" key="3">
    <source>
        <dbReference type="Google" id="ProtNLM"/>
    </source>
</evidence>
<gene>
    <name evidence="1" type="ORF">K1X13_01875</name>
</gene>
<evidence type="ECO:0000313" key="2">
    <source>
        <dbReference type="Proteomes" id="UP000754710"/>
    </source>
</evidence>
<protein>
    <recommendedName>
        <fullName evidence="3">Sulfotransferase family protein</fullName>
    </recommendedName>
</protein>
<dbReference type="SUPFAM" id="SSF52540">
    <property type="entry name" value="P-loop containing nucleoside triphosphate hydrolases"/>
    <property type="match status" value="1"/>
</dbReference>
<reference evidence="1 2" key="1">
    <citation type="submission" date="2021-08" db="EMBL/GenBank/DDBJ databases">
        <title>Nocardioides bacterium WL0053 sp. nov., isolated from the sediment.</title>
        <authorList>
            <person name="Wang L."/>
            <person name="Zhang D."/>
            <person name="Zhang A."/>
        </authorList>
    </citation>
    <scope>NUCLEOTIDE SEQUENCE [LARGE SCALE GENOMIC DNA]</scope>
    <source>
        <strain evidence="1 2">WL0053</strain>
    </source>
</reference>
<organism evidence="1 2">
    <name type="scientific">Nocardioides jiangsuensis</name>
    <dbReference type="NCBI Taxonomy" id="2866161"/>
    <lineage>
        <taxon>Bacteria</taxon>
        <taxon>Bacillati</taxon>
        <taxon>Actinomycetota</taxon>
        <taxon>Actinomycetes</taxon>
        <taxon>Propionibacteriales</taxon>
        <taxon>Nocardioidaceae</taxon>
        <taxon>Nocardioides</taxon>
    </lineage>
</organism>
<dbReference type="InterPro" id="IPR027417">
    <property type="entry name" value="P-loop_NTPase"/>
</dbReference>
<name>A0ABS7REW3_9ACTN</name>
<accession>A0ABS7REW3</accession>
<evidence type="ECO:0000313" key="1">
    <source>
        <dbReference type="EMBL" id="MBY9073560.1"/>
    </source>
</evidence>
<dbReference type="EMBL" id="JAIEZQ010000001">
    <property type="protein sequence ID" value="MBY9073560.1"/>
    <property type="molecule type" value="Genomic_DNA"/>
</dbReference>
<comment type="caution">
    <text evidence="1">The sequence shown here is derived from an EMBL/GenBank/DDBJ whole genome shotgun (WGS) entry which is preliminary data.</text>
</comment>
<keyword evidence="2" id="KW-1185">Reference proteome</keyword>
<proteinExistence type="predicted"/>